<evidence type="ECO:0000256" key="1">
    <source>
        <dbReference type="SAM" id="MobiDB-lite"/>
    </source>
</evidence>
<feature type="region of interest" description="Disordered" evidence="1">
    <location>
        <begin position="1"/>
        <end position="32"/>
    </location>
</feature>
<dbReference type="Gene3D" id="3.50.50.60">
    <property type="entry name" value="FAD/NAD(P)-binding domain"/>
    <property type="match status" value="1"/>
</dbReference>
<proteinExistence type="predicted"/>
<name>A0A401KL33_ASPAW</name>
<sequence>MFGLESFGSATTLDGIDRPRHDNSDGHPSWTRVPEVTLLGDAAHLGATNGEGVEIAIGNHQADEDTAAVDRAIVAYEADMRAHR</sequence>
<feature type="compositionally biased region" description="Basic and acidic residues" evidence="1">
    <location>
        <begin position="15"/>
        <end position="25"/>
    </location>
</feature>
<reference evidence="2 3" key="1">
    <citation type="submission" date="2016-09" db="EMBL/GenBank/DDBJ databases">
        <title>Aspergillus awamori IFM 58123T.</title>
        <authorList>
            <person name="Kusuya Y."/>
            <person name="Shimizu M."/>
            <person name="Takahashi H."/>
            <person name="Yaguchi T."/>
        </authorList>
    </citation>
    <scope>NUCLEOTIDE SEQUENCE [LARGE SCALE GENOMIC DNA]</scope>
    <source>
        <strain evidence="2 3">IFM 58123</strain>
    </source>
</reference>
<dbReference type="STRING" id="105351.A0A401KL33"/>
<dbReference type="AlphaFoldDB" id="A0A401KL33"/>
<protein>
    <submittedName>
        <fullName evidence="2">Uncharacterized protein</fullName>
    </submittedName>
</protein>
<dbReference type="Proteomes" id="UP000286921">
    <property type="component" value="Unassembled WGS sequence"/>
</dbReference>
<organism evidence="2 3">
    <name type="scientific">Aspergillus awamori</name>
    <name type="common">Black koji mold</name>
    <dbReference type="NCBI Taxonomy" id="105351"/>
    <lineage>
        <taxon>Eukaryota</taxon>
        <taxon>Fungi</taxon>
        <taxon>Dikarya</taxon>
        <taxon>Ascomycota</taxon>
        <taxon>Pezizomycotina</taxon>
        <taxon>Eurotiomycetes</taxon>
        <taxon>Eurotiomycetidae</taxon>
        <taxon>Eurotiales</taxon>
        <taxon>Aspergillaceae</taxon>
        <taxon>Aspergillus</taxon>
    </lineage>
</organism>
<gene>
    <name evidence="2" type="ORF">AAWM_03005</name>
</gene>
<dbReference type="InterPro" id="IPR036188">
    <property type="entry name" value="FAD/NAD-bd_sf"/>
</dbReference>
<comment type="caution">
    <text evidence="2">The sequence shown here is derived from an EMBL/GenBank/DDBJ whole genome shotgun (WGS) entry which is preliminary data.</text>
</comment>
<accession>A0A401KL33</accession>
<evidence type="ECO:0000313" key="2">
    <source>
        <dbReference type="EMBL" id="GCB20120.1"/>
    </source>
</evidence>
<keyword evidence="3" id="KW-1185">Reference proteome</keyword>
<dbReference type="EMBL" id="BDHI01000007">
    <property type="protein sequence ID" value="GCB20120.1"/>
    <property type="molecule type" value="Genomic_DNA"/>
</dbReference>
<evidence type="ECO:0000313" key="3">
    <source>
        <dbReference type="Proteomes" id="UP000286921"/>
    </source>
</evidence>